<evidence type="ECO:0000313" key="6">
    <source>
        <dbReference type="Proteomes" id="UP000265200"/>
    </source>
</evidence>
<dbReference type="Proteomes" id="UP000265200">
    <property type="component" value="Chromosome 9"/>
</dbReference>
<reference evidence="5 6" key="2">
    <citation type="submission" date="2017-04" db="EMBL/GenBank/DDBJ databases">
        <title>CpG methylation of centromeres and impact of large insertions on vertebrate speciation.</title>
        <authorList>
            <person name="Ichikawa K."/>
            <person name="Yoshimura J."/>
            <person name="Morishita S."/>
        </authorList>
    </citation>
    <scope>NUCLEOTIDE SEQUENCE</scope>
    <source>
        <strain evidence="5 6">HSOK</strain>
    </source>
</reference>
<accession>A0A3P9H7T1</accession>
<reference evidence="5" key="3">
    <citation type="submission" date="2025-08" db="UniProtKB">
        <authorList>
            <consortium name="Ensembl"/>
        </authorList>
    </citation>
    <scope>IDENTIFICATION</scope>
    <source>
        <strain evidence="5">HSOK</strain>
    </source>
</reference>
<evidence type="ECO:0000256" key="4">
    <source>
        <dbReference type="SAM" id="MobiDB-lite"/>
    </source>
</evidence>
<feature type="region of interest" description="Disordered" evidence="4">
    <location>
        <begin position="63"/>
        <end position="118"/>
    </location>
</feature>
<comment type="similarity">
    <text evidence="1">Belongs to the eIF4E-binding protein family.</text>
</comment>
<dbReference type="Ensembl" id="ENSORLT00015008513.1">
    <property type="protein sequence ID" value="ENSORLP00015003885.1"/>
    <property type="gene ID" value="ENSORLG00015004636.1"/>
</dbReference>
<keyword evidence="3" id="KW-0652">Protein synthesis inhibitor</keyword>
<protein>
    <submittedName>
        <fullName evidence="5">Eukaryotic translation initiation factor 4E binding protein 1</fullName>
    </submittedName>
</protein>
<reference evidence="5" key="4">
    <citation type="submission" date="2025-09" db="UniProtKB">
        <authorList>
            <consortium name="Ensembl"/>
        </authorList>
    </citation>
    <scope>IDENTIFICATION</scope>
    <source>
        <strain evidence="5">HSOK</strain>
    </source>
</reference>
<organism evidence="5 6">
    <name type="scientific">Oryzias latipes</name>
    <name type="common">Japanese rice fish</name>
    <name type="synonym">Japanese killifish</name>
    <dbReference type="NCBI Taxonomy" id="8090"/>
    <lineage>
        <taxon>Eukaryota</taxon>
        <taxon>Metazoa</taxon>
        <taxon>Chordata</taxon>
        <taxon>Craniata</taxon>
        <taxon>Vertebrata</taxon>
        <taxon>Euteleostomi</taxon>
        <taxon>Actinopterygii</taxon>
        <taxon>Neopterygii</taxon>
        <taxon>Teleostei</taxon>
        <taxon>Neoteleostei</taxon>
        <taxon>Acanthomorphata</taxon>
        <taxon>Ovalentaria</taxon>
        <taxon>Atherinomorphae</taxon>
        <taxon>Beloniformes</taxon>
        <taxon>Adrianichthyidae</taxon>
        <taxon>Oryziinae</taxon>
        <taxon>Oryzias</taxon>
    </lineage>
</organism>
<evidence type="ECO:0000313" key="5">
    <source>
        <dbReference type="Ensembl" id="ENSORLP00015003885.1"/>
    </source>
</evidence>
<dbReference type="GO" id="GO:0008190">
    <property type="term" value="F:eukaryotic initiation factor 4E binding"/>
    <property type="evidence" value="ECO:0007669"/>
    <property type="project" value="InterPro"/>
</dbReference>
<evidence type="ECO:0000256" key="3">
    <source>
        <dbReference type="ARBA" id="ARBA00023193"/>
    </source>
</evidence>
<feature type="compositionally biased region" description="Low complexity" evidence="4">
    <location>
        <begin position="102"/>
        <end position="111"/>
    </location>
</feature>
<sequence>MSTECQKTTAKAIPSTKRVTINNADHMPLDYSTTPGGTLFSTTPGGTRIIYDRKFLLECRSSPLAKTPPRGLPSIPGVTSPPTKEFNKKTLNGEVVNIDTPAADSSSAGDDAQFEMDI</sequence>
<name>A0A3P9H7T1_ORYLA</name>
<proteinExistence type="inferred from homology"/>
<keyword evidence="2" id="KW-0810">Translation regulation</keyword>
<dbReference type="PANTHER" id="PTHR12669:SF14">
    <property type="entry name" value="EUKARYOTIC TRANSLATION INITIATION FACTOR 4E-BINDING PROTEIN 1"/>
    <property type="match status" value="1"/>
</dbReference>
<evidence type="ECO:0000256" key="2">
    <source>
        <dbReference type="ARBA" id="ARBA00022845"/>
    </source>
</evidence>
<evidence type="ECO:0000256" key="1">
    <source>
        <dbReference type="ARBA" id="ARBA00005480"/>
    </source>
</evidence>
<dbReference type="PANTHER" id="PTHR12669">
    <property type="entry name" value="EUKARYOTIC TRANSLATION INITIATION FACTOR 4E-BINDING PROTEIN"/>
    <property type="match status" value="1"/>
</dbReference>
<dbReference type="Pfam" id="PF05456">
    <property type="entry name" value="eIF_4EBP"/>
    <property type="match status" value="1"/>
</dbReference>
<dbReference type="InterPro" id="IPR008606">
    <property type="entry name" value="EIF4EBP"/>
</dbReference>
<dbReference type="AlphaFoldDB" id="A0A3P9H7T1"/>
<dbReference type="GO" id="GO:0045947">
    <property type="term" value="P:negative regulation of translational initiation"/>
    <property type="evidence" value="ECO:0007669"/>
    <property type="project" value="InterPro"/>
</dbReference>
<reference key="1">
    <citation type="journal article" date="2007" name="Nature">
        <title>The medaka draft genome and insights into vertebrate genome evolution.</title>
        <authorList>
            <person name="Kasahara M."/>
            <person name="Naruse K."/>
            <person name="Sasaki S."/>
            <person name="Nakatani Y."/>
            <person name="Qu W."/>
            <person name="Ahsan B."/>
            <person name="Yamada T."/>
            <person name="Nagayasu Y."/>
            <person name="Doi K."/>
            <person name="Kasai Y."/>
            <person name="Jindo T."/>
            <person name="Kobayashi D."/>
            <person name="Shimada A."/>
            <person name="Toyoda A."/>
            <person name="Kuroki Y."/>
            <person name="Fujiyama A."/>
            <person name="Sasaki T."/>
            <person name="Shimizu A."/>
            <person name="Asakawa S."/>
            <person name="Shimizu N."/>
            <person name="Hashimoto S."/>
            <person name="Yang J."/>
            <person name="Lee Y."/>
            <person name="Matsushima K."/>
            <person name="Sugano S."/>
            <person name="Sakaizumi M."/>
            <person name="Narita T."/>
            <person name="Ohishi K."/>
            <person name="Haga S."/>
            <person name="Ohta F."/>
            <person name="Nomoto H."/>
            <person name="Nogata K."/>
            <person name="Morishita T."/>
            <person name="Endo T."/>
            <person name="Shin-I T."/>
            <person name="Takeda H."/>
            <person name="Morishita S."/>
            <person name="Kohara Y."/>
        </authorList>
    </citation>
    <scope>NUCLEOTIDE SEQUENCE [LARGE SCALE GENOMIC DNA]</scope>
    <source>
        <strain>Hd-rR</strain>
    </source>
</reference>